<dbReference type="PANTHER" id="PTHR23517">
    <property type="entry name" value="RESISTANCE PROTEIN MDTM, PUTATIVE-RELATED-RELATED"/>
    <property type="match status" value="1"/>
</dbReference>
<dbReference type="InterPro" id="IPR037541">
    <property type="entry name" value="MFS_YfcJ"/>
</dbReference>
<dbReference type="InterPro" id="IPR036259">
    <property type="entry name" value="MFS_trans_sf"/>
</dbReference>
<organism evidence="10 11">
    <name type="scientific">Ancylobacter oerskovii</name>
    <dbReference type="NCBI Taxonomy" id="459519"/>
    <lineage>
        <taxon>Bacteria</taxon>
        <taxon>Pseudomonadati</taxon>
        <taxon>Pseudomonadota</taxon>
        <taxon>Alphaproteobacteria</taxon>
        <taxon>Hyphomicrobiales</taxon>
        <taxon>Xanthobacteraceae</taxon>
        <taxon>Ancylobacter</taxon>
    </lineage>
</organism>
<evidence type="ECO:0000259" key="9">
    <source>
        <dbReference type="PROSITE" id="PS50850"/>
    </source>
</evidence>
<feature type="transmembrane region" description="Helical" evidence="8">
    <location>
        <begin position="80"/>
        <end position="100"/>
    </location>
</feature>
<keyword evidence="5 8" id="KW-0812">Transmembrane</keyword>
<feature type="transmembrane region" description="Helical" evidence="8">
    <location>
        <begin position="48"/>
        <end position="68"/>
    </location>
</feature>
<feature type="transmembrane region" description="Helical" evidence="8">
    <location>
        <begin position="274"/>
        <end position="295"/>
    </location>
</feature>
<feature type="domain" description="Major facilitator superfamily (MFS) profile" evidence="9">
    <location>
        <begin position="174"/>
        <end position="408"/>
    </location>
</feature>
<comment type="subcellular location">
    <subcellularLocation>
        <location evidence="8">Cell inner membrane</location>
        <topology evidence="8">Multi-pass membrane protein</topology>
    </subcellularLocation>
    <subcellularLocation>
        <location evidence="1">Cell membrane</location>
        <topology evidence="1">Multi-pass membrane protein</topology>
    </subcellularLocation>
</comment>
<accession>A0ABW4Z233</accession>
<keyword evidence="4 8" id="KW-0997">Cell inner membrane</keyword>
<gene>
    <name evidence="10" type="ORF">ACFSNC_19950</name>
</gene>
<dbReference type="InterPro" id="IPR020846">
    <property type="entry name" value="MFS_dom"/>
</dbReference>
<dbReference type="CDD" id="cd17489">
    <property type="entry name" value="MFS_YfcJ_like"/>
    <property type="match status" value="1"/>
</dbReference>
<protein>
    <recommendedName>
        <fullName evidence="8">Uncharacterized MFS-type transporter ACFSNC_19950</fullName>
    </recommendedName>
</protein>
<dbReference type="SUPFAM" id="SSF103473">
    <property type="entry name" value="MFS general substrate transporter"/>
    <property type="match status" value="1"/>
</dbReference>
<dbReference type="PANTHER" id="PTHR23517:SF1">
    <property type="match status" value="1"/>
</dbReference>
<evidence type="ECO:0000256" key="1">
    <source>
        <dbReference type="ARBA" id="ARBA00004651"/>
    </source>
</evidence>
<evidence type="ECO:0000313" key="11">
    <source>
        <dbReference type="Proteomes" id="UP001597299"/>
    </source>
</evidence>
<comment type="caution">
    <text evidence="10">The sequence shown here is derived from an EMBL/GenBank/DDBJ whole genome shotgun (WGS) entry which is preliminary data.</text>
</comment>
<keyword evidence="7 8" id="KW-0472">Membrane</keyword>
<evidence type="ECO:0000256" key="7">
    <source>
        <dbReference type="ARBA" id="ARBA00023136"/>
    </source>
</evidence>
<feature type="transmembrane region" description="Helical" evidence="8">
    <location>
        <begin position="12"/>
        <end position="36"/>
    </location>
</feature>
<dbReference type="NCBIfam" id="NF003477">
    <property type="entry name" value="PRK05122.1"/>
    <property type="match status" value="1"/>
</dbReference>
<evidence type="ECO:0000256" key="8">
    <source>
        <dbReference type="HAMAP-Rule" id="MF_02091"/>
    </source>
</evidence>
<evidence type="ECO:0000256" key="6">
    <source>
        <dbReference type="ARBA" id="ARBA00022989"/>
    </source>
</evidence>
<evidence type="ECO:0000256" key="5">
    <source>
        <dbReference type="ARBA" id="ARBA00022692"/>
    </source>
</evidence>
<feature type="transmembrane region" description="Helical" evidence="8">
    <location>
        <begin position="216"/>
        <end position="242"/>
    </location>
</feature>
<dbReference type="Pfam" id="PF07690">
    <property type="entry name" value="MFS_1"/>
    <property type="match status" value="1"/>
</dbReference>
<feature type="transmembrane region" description="Helical" evidence="8">
    <location>
        <begin position="146"/>
        <end position="168"/>
    </location>
</feature>
<dbReference type="RefSeq" id="WP_213353534.1">
    <property type="nucleotide sequence ID" value="NZ_JAHBGB010000037.1"/>
</dbReference>
<feature type="transmembrane region" description="Helical" evidence="8">
    <location>
        <begin position="106"/>
        <end position="134"/>
    </location>
</feature>
<evidence type="ECO:0000256" key="2">
    <source>
        <dbReference type="ARBA" id="ARBA00022448"/>
    </source>
</evidence>
<sequence length="408" mass="40982">MASSSTRDPAQGRLLLLTAILFASYLCIGISLPIVPVHVSETLGLGNVWAGLGVGIAFLATIASRGTAGSLADRRGAKRAVARGLGCYAAGALVTLAAGLPLSSPVLAYLVLLAGRLCVGLGESLVAVGIIAWGIGLVGPARSGRVLALVGAALYGALAVGGPVGLALYDRFGFAGAMAVSAVLPCLGLLAIWRIPGVAAHPGAERPPFWRVIGRIWPHGSIVCLQGIGFAAIGAFFTLYFLDRGWSHAGLGLSAFGGGFVLVRVLFGHLPDRIGGLPVAIGSLAVEAAGQVLIWSAGSPLLALAGAFLTGLGCSMIYPAMGREVVRLVPPHLRGTALGGFSAFQDVAYGLTGPMAGFLADRAGYGSVFLIGGAAAAAGLAIALGLRRMPAVAARQPDANPAGPSLDT</sequence>
<feature type="transmembrane region" description="Helical" evidence="8">
    <location>
        <begin position="301"/>
        <end position="321"/>
    </location>
</feature>
<feature type="transmembrane region" description="Helical" evidence="8">
    <location>
        <begin position="363"/>
        <end position="386"/>
    </location>
</feature>
<reference evidence="11" key="1">
    <citation type="journal article" date="2019" name="Int. J. Syst. Evol. Microbiol.">
        <title>The Global Catalogue of Microorganisms (GCM) 10K type strain sequencing project: providing services to taxonomists for standard genome sequencing and annotation.</title>
        <authorList>
            <consortium name="The Broad Institute Genomics Platform"/>
            <consortium name="The Broad Institute Genome Sequencing Center for Infectious Disease"/>
            <person name="Wu L."/>
            <person name="Ma J."/>
        </authorList>
    </citation>
    <scope>NUCLEOTIDE SEQUENCE [LARGE SCALE GENOMIC DNA]</scope>
    <source>
        <strain evidence="11">CCM 7435</strain>
    </source>
</reference>
<evidence type="ECO:0000256" key="3">
    <source>
        <dbReference type="ARBA" id="ARBA00022475"/>
    </source>
</evidence>
<keyword evidence="11" id="KW-1185">Reference proteome</keyword>
<evidence type="ECO:0000256" key="4">
    <source>
        <dbReference type="ARBA" id="ARBA00022519"/>
    </source>
</evidence>
<dbReference type="PROSITE" id="PS50850">
    <property type="entry name" value="MFS"/>
    <property type="match status" value="1"/>
</dbReference>
<keyword evidence="2 8" id="KW-0813">Transport</keyword>
<dbReference type="EMBL" id="JBHUHD010000001">
    <property type="protein sequence ID" value="MFD2142687.1"/>
    <property type="molecule type" value="Genomic_DNA"/>
</dbReference>
<comment type="similarity">
    <text evidence="8">Belongs to the major facilitator superfamily. YfcJ family.</text>
</comment>
<evidence type="ECO:0000313" key="10">
    <source>
        <dbReference type="EMBL" id="MFD2142687.1"/>
    </source>
</evidence>
<dbReference type="NCBIfam" id="NF009048">
    <property type="entry name" value="PRK12382.1"/>
    <property type="match status" value="1"/>
</dbReference>
<dbReference type="InterPro" id="IPR011701">
    <property type="entry name" value="MFS"/>
</dbReference>
<feature type="transmembrane region" description="Helical" evidence="8">
    <location>
        <begin position="333"/>
        <end position="351"/>
    </location>
</feature>
<keyword evidence="6 8" id="KW-1133">Transmembrane helix</keyword>
<dbReference type="HAMAP" id="MF_02091">
    <property type="entry name" value="MFS_YfcJ"/>
    <property type="match status" value="1"/>
</dbReference>
<feature type="transmembrane region" description="Helical" evidence="8">
    <location>
        <begin position="248"/>
        <end position="267"/>
    </location>
</feature>
<feature type="transmembrane region" description="Helical" evidence="8">
    <location>
        <begin position="174"/>
        <end position="195"/>
    </location>
</feature>
<proteinExistence type="inferred from homology"/>
<keyword evidence="3 8" id="KW-1003">Cell membrane</keyword>
<name>A0ABW4Z233_9HYPH</name>
<dbReference type="InterPro" id="IPR050171">
    <property type="entry name" value="MFS_Transporters"/>
</dbReference>
<dbReference type="Gene3D" id="1.20.1250.20">
    <property type="entry name" value="MFS general substrate transporter like domains"/>
    <property type="match status" value="1"/>
</dbReference>
<dbReference type="Proteomes" id="UP001597299">
    <property type="component" value="Unassembled WGS sequence"/>
</dbReference>